<reference evidence="2" key="2">
    <citation type="submission" date="2025-08" db="UniProtKB">
        <authorList>
            <consortium name="Ensembl"/>
        </authorList>
    </citation>
    <scope>IDENTIFICATION</scope>
</reference>
<organism evidence="2 3">
    <name type="scientific">Pan troglodytes</name>
    <name type="common">Chimpanzee</name>
    <dbReference type="NCBI Taxonomy" id="9598"/>
    <lineage>
        <taxon>Eukaryota</taxon>
        <taxon>Metazoa</taxon>
        <taxon>Chordata</taxon>
        <taxon>Craniata</taxon>
        <taxon>Vertebrata</taxon>
        <taxon>Euteleostomi</taxon>
        <taxon>Mammalia</taxon>
        <taxon>Eutheria</taxon>
        <taxon>Euarchontoglires</taxon>
        <taxon>Primates</taxon>
        <taxon>Haplorrhini</taxon>
        <taxon>Catarrhini</taxon>
        <taxon>Hominidae</taxon>
        <taxon>Pan</taxon>
    </lineage>
</organism>
<accession>A0A2I3SWS5</accession>
<dbReference type="GeneTree" id="ENSGT00910000146902"/>
<reference evidence="2" key="3">
    <citation type="submission" date="2025-09" db="UniProtKB">
        <authorList>
            <consortium name="Ensembl"/>
        </authorList>
    </citation>
    <scope>IDENTIFICATION</scope>
</reference>
<proteinExistence type="predicted"/>
<feature type="region of interest" description="Disordered" evidence="1">
    <location>
        <begin position="86"/>
        <end position="108"/>
    </location>
</feature>
<reference evidence="2 3" key="1">
    <citation type="journal article" date="2005" name="Nature">
        <title>Initial sequence of the chimpanzee genome and comparison with the human genome.</title>
        <authorList>
            <consortium name="Chimpanzee sequencing and analysis consortium"/>
        </authorList>
    </citation>
    <scope>NUCLEOTIDE SEQUENCE [LARGE SCALE GENOMIC DNA]</scope>
</reference>
<dbReference type="Proteomes" id="UP000002277">
    <property type="component" value="Chromosome 12"/>
</dbReference>
<feature type="compositionally biased region" description="Polar residues" evidence="1">
    <location>
        <begin position="86"/>
        <end position="102"/>
    </location>
</feature>
<dbReference type="Ensembl" id="ENSPTRT00000109754.1">
    <property type="protein sequence ID" value="ENSPTRP00000081434.1"/>
    <property type="gene ID" value="ENSPTRG00000047240.1"/>
</dbReference>
<name>A0A2I3SWS5_PANTR</name>
<dbReference type="Bgee" id="ENSPTRG00000047240">
    <property type="expression patterns" value="Expressed in spleen and 5 other cell types or tissues"/>
</dbReference>
<dbReference type="OMA" id="WVSCRVS"/>
<evidence type="ECO:0000313" key="2">
    <source>
        <dbReference type="Ensembl" id="ENSPTRP00000081434.1"/>
    </source>
</evidence>
<dbReference type="AlphaFoldDB" id="A0A2I3SWS5"/>
<accession>A0A2J8KWI7</accession>
<evidence type="ECO:0000256" key="1">
    <source>
        <dbReference type="SAM" id="MobiDB-lite"/>
    </source>
</evidence>
<protein>
    <submittedName>
        <fullName evidence="2">Uncharacterized protein</fullName>
    </submittedName>
</protein>
<evidence type="ECO:0000313" key="3">
    <source>
        <dbReference type="Proteomes" id="UP000002277"/>
    </source>
</evidence>
<dbReference type="EMBL" id="AACZ04012969">
    <property type="status" value="NOT_ANNOTATED_CDS"/>
    <property type="molecule type" value="Genomic_DNA"/>
</dbReference>
<dbReference type="InParanoid" id="A0A2I3SWS5"/>
<sequence length="197" mass="21586">MISEGGWGWQGWGRSQGLRPAPCSWVSRMVSPPAAIQETQPHFLADTLPSPLSILLPPHKQEELSQSQLLIADLFPASDLGNFQTSSRETQSYQKAQPTPISFSPDHRKVSRDVIPGAALGTASSRCWQMLCPSPSVPGSRWGRPQWKLLNSVTGQSSDTVTSQFSLAMSFPNFPVPQLRFLNTCSTDGTKKSSFNK</sequence>
<keyword evidence="3" id="KW-1185">Reference proteome</keyword>